<dbReference type="CDD" id="cd09866">
    <property type="entry name" value="PIN_Fcf1-Utp23-H"/>
    <property type="match status" value="1"/>
</dbReference>
<evidence type="ECO:0000256" key="5">
    <source>
        <dbReference type="ARBA" id="ARBA00037300"/>
    </source>
</evidence>
<evidence type="ECO:0000259" key="9">
    <source>
        <dbReference type="Pfam" id="PF24779"/>
    </source>
</evidence>
<dbReference type="GO" id="GO:0006364">
    <property type="term" value="P:rRNA processing"/>
    <property type="evidence" value="ECO:0007669"/>
    <property type="project" value="UniProtKB-KW"/>
</dbReference>
<evidence type="ECO:0000256" key="4">
    <source>
        <dbReference type="ARBA" id="ARBA00023242"/>
    </source>
</evidence>
<sequence>MKISRHKKAQKFLTYYSNHFGFHTPYQILIDATFCYAALQNKVEIVEQLEKYFQSQIKFVTTQCIILEAESLGPRLTGATLIVKKFFVHKCGHEGKPVSGSACVTSMVKGARYIVATQDRSIQEILRKRPGQPILYLHKCTPVLEPPSDATKKFITKKLQKLVSVQDDEKQKIEGLKKLKGIESKQPLHQKKKKKMKNPNPLSCKKKKPKDASMSTKKKRPRKR</sequence>
<evidence type="ECO:0000256" key="1">
    <source>
        <dbReference type="ARBA" id="ARBA00004604"/>
    </source>
</evidence>
<comment type="function">
    <text evidence="5">Involved in rRNA-processing and ribosome biogenesis.</text>
</comment>
<feature type="non-terminal residue" evidence="10">
    <location>
        <position position="224"/>
    </location>
</feature>
<comment type="subcellular location">
    <subcellularLocation>
        <location evidence="1">Nucleus</location>
        <location evidence="1">Nucleolus</location>
    </subcellularLocation>
</comment>
<evidence type="ECO:0000256" key="7">
    <source>
        <dbReference type="ARBA" id="ARBA00071400"/>
    </source>
</evidence>
<dbReference type="PANTHER" id="PTHR12416">
    <property type="entry name" value="RRNA-PROCESSING PROTEIN UTP23 HOMOLOG"/>
    <property type="match status" value="1"/>
</dbReference>
<feature type="compositionally biased region" description="Basic residues" evidence="8">
    <location>
        <begin position="188"/>
        <end position="197"/>
    </location>
</feature>
<dbReference type="Pfam" id="PF04900">
    <property type="entry name" value="Fcf1"/>
    <property type="match status" value="1"/>
</dbReference>
<keyword evidence="3" id="KW-0698">rRNA processing</keyword>
<dbReference type="Gene3D" id="3.40.50.1010">
    <property type="entry name" value="5'-nuclease"/>
    <property type="match status" value="1"/>
</dbReference>
<dbReference type="SUPFAM" id="SSF88723">
    <property type="entry name" value="PIN domain-like"/>
    <property type="match status" value="1"/>
</dbReference>
<dbReference type="InterPro" id="IPR006984">
    <property type="entry name" value="Fcf1/UTP23"/>
</dbReference>
<dbReference type="FunFam" id="3.40.50.1010:FF:000006">
    <property type="entry name" value="rRNA-processing protein UTP23 homolog"/>
    <property type="match status" value="1"/>
</dbReference>
<dbReference type="GO" id="GO:0032040">
    <property type="term" value="C:small-subunit processome"/>
    <property type="evidence" value="ECO:0007669"/>
    <property type="project" value="InterPro"/>
</dbReference>
<accession>A0A0K8TM71</accession>
<keyword evidence="2" id="KW-0690">Ribosome biogenesis</keyword>
<dbReference type="InterPro" id="IPR057776">
    <property type="entry name" value="UTP23_sensor"/>
</dbReference>
<feature type="domain" description="UTP23 sensor motif region" evidence="9">
    <location>
        <begin position="190"/>
        <end position="208"/>
    </location>
</feature>
<evidence type="ECO:0000256" key="3">
    <source>
        <dbReference type="ARBA" id="ARBA00022552"/>
    </source>
</evidence>
<dbReference type="InterPro" id="IPR029060">
    <property type="entry name" value="PIN-like_dom_sf"/>
</dbReference>
<dbReference type="EMBL" id="GDAI01002149">
    <property type="protein sequence ID" value="JAI15454.1"/>
    <property type="molecule type" value="mRNA"/>
</dbReference>
<protein>
    <recommendedName>
        <fullName evidence="7">rRNA-processing protein UTP23 homolog</fullName>
    </recommendedName>
</protein>
<feature type="region of interest" description="Disordered" evidence="8">
    <location>
        <begin position="176"/>
        <end position="224"/>
    </location>
</feature>
<dbReference type="Pfam" id="PF24779">
    <property type="entry name" value="UTP23_sensor"/>
    <property type="match status" value="1"/>
</dbReference>
<reference evidence="10" key="1">
    <citation type="journal article" date="2015" name="Insect Biochem. Mol. Biol.">
        <title>An insight into the sialome of the horse fly, Tabanus bromius.</title>
        <authorList>
            <person name="Ribeiro J.M."/>
            <person name="Kazimirova M."/>
            <person name="Takac P."/>
            <person name="Andersen J.F."/>
            <person name="Francischetti I.M."/>
        </authorList>
    </citation>
    <scope>NUCLEOTIDE SEQUENCE</scope>
</reference>
<evidence type="ECO:0000256" key="8">
    <source>
        <dbReference type="SAM" id="MobiDB-lite"/>
    </source>
</evidence>
<evidence type="ECO:0000313" key="10">
    <source>
        <dbReference type="EMBL" id="JAI15454.1"/>
    </source>
</evidence>
<evidence type="ECO:0000256" key="6">
    <source>
        <dbReference type="ARBA" id="ARBA00038503"/>
    </source>
</evidence>
<evidence type="ECO:0000256" key="2">
    <source>
        <dbReference type="ARBA" id="ARBA00022517"/>
    </source>
</evidence>
<comment type="similarity">
    <text evidence="6">Belongs to the UTP23/FCF1 family. UTP23 subfamily.</text>
</comment>
<name>A0A0K8TM71_TABBR</name>
<keyword evidence="4" id="KW-0539">Nucleus</keyword>
<proteinExistence type="evidence at transcript level"/>
<dbReference type="AlphaFoldDB" id="A0A0K8TM71"/>
<organism evidence="10">
    <name type="scientific">Tabanus bromius</name>
    <name type="common">Band-eyed brown horse fly</name>
    <dbReference type="NCBI Taxonomy" id="304241"/>
    <lineage>
        <taxon>Eukaryota</taxon>
        <taxon>Metazoa</taxon>
        <taxon>Ecdysozoa</taxon>
        <taxon>Arthropoda</taxon>
        <taxon>Hexapoda</taxon>
        <taxon>Insecta</taxon>
        <taxon>Pterygota</taxon>
        <taxon>Neoptera</taxon>
        <taxon>Endopterygota</taxon>
        <taxon>Diptera</taxon>
        <taxon>Brachycera</taxon>
        <taxon>Tabanomorpha</taxon>
        <taxon>Tabanoidea</taxon>
        <taxon>Tabanidae</taxon>
        <taxon>Tabanus</taxon>
    </lineage>
</organism>